<dbReference type="GO" id="GO:0005545">
    <property type="term" value="F:1-phosphatidylinositol binding"/>
    <property type="evidence" value="ECO:0007669"/>
    <property type="project" value="TreeGrafter"/>
</dbReference>
<dbReference type="GO" id="GO:0098894">
    <property type="term" value="C:extrinsic component of presynaptic endocytic zone membrane"/>
    <property type="evidence" value="ECO:0007669"/>
    <property type="project" value="TreeGrafter"/>
</dbReference>
<dbReference type="InterPro" id="IPR011417">
    <property type="entry name" value="ANTH_dom"/>
</dbReference>
<dbReference type="GO" id="GO:0048268">
    <property type="term" value="P:clathrin coat assembly"/>
    <property type="evidence" value="ECO:0007669"/>
    <property type="project" value="InterPro"/>
</dbReference>
<evidence type="ECO:0000259" key="1">
    <source>
        <dbReference type="PROSITE" id="PS50942"/>
    </source>
</evidence>
<keyword evidence="3" id="KW-1185">Reference proteome</keyword>
<dbReference type="SUPFAM" id="SSF89009">
    <property type="entry name" value="GAT-like domain"/>
    <property type="match status" value="1"/>
</dbReference>
<evidence type="ECO:0000313" key="2">
    <source>
        <dbReference type="EMBL" id="VDN11168.1"/>
    </source>
</evidence>
<dbReference type="PROSITE" id="PS50942">
    <property type="entry name" value="ENTH"/>
    <property type="match status" value="1"/>
</dbReference>
<dbReference type="GO" id="GO:0008021">
    <property type="term" value="C:synaptic vesicle"/>
    <property type="evidence" value="ECO:0007669"/>
    <property type="project" value="TreeGrafter"/>
</dbReference>
<dbReference type="GO" id="GO:0000149">
    <property type="term" value="F:SNARE binding"/>
    <property type="evidence" value="ECO:0007669"/>
    <property type="project" value="TreeGrafter"/>
</dbReference>
<dbReference type="EMBL" id="UYRU01050876">
    <property type="protein sequence ID" value="VDN11168.1"/>
    <property type="molecule type" value="Genomic_DNA"/>
</dbReference>
<dbReference type="GO" id="GO:0005546">
    <property type="term" value="F:phosphatidylinositol-4,5-bisphosphate binding"/>
    <property type="evidence" value="ECO:0007669"/>
    <property type="project" value="TreeGrafter"/>
</dbReference>
<dbReference type="InterPro" id="IPR045192">
    <property type="entry name" value="AP180-like"/>
</dbReference>
<dbReference type="SMART" id="SM00273">
    <property type="entry name" value="ENTH"/>
    <property type="match status" value="1"/>
</dbReference>
<dbReference type="OrthoDB" id="44015at2759"/>
<proteinExistence type="predicted"/>
<dbReference type="Pfam" id="PF07651">
    <property type="entry name" value="ANTH"/>
    <property type="match status" value="2"/>
</dbReference>
<feature type="domain" description="ENTH" evidence="1">
    <location>
        <begin position="86"/>
        <end position="223"/>
    </location>
</feature>
<dbReference type="Gene3D" id="1.25.40.90">
    <property type="match status" value="1"/>
</dbReference>
<dbReference type="InterPro" id="IPR008942">
    <property type="entry name" value="ENTH_VHS"/>
</dbReference>
<dbReference type="GO" id="GO:0072583">
    <property type="term" value="P:clathrin-dependent endocytosis"/>
    <property type="evidence" value="ECO:0007669"/>
    <property type="project" value="InterPro"/>
</dbReference>
<dbReference type="InterPro" id="IPR013809">
    <property type="entry name" value="ENTH"/>
</dbReference>
<gene>
    <name evidence="2" type="ORF">DILT_LOCUS6999</name>
</gene>
<organism evidence="2 3">
    <name type="scientific">Dibothriocephalus latus</name>
    <name type="common">Fish tapeworm</name>
    <name type="synonym">Diphyllobothrium latum</name>
    <dbReference type="NCBI Taxonomy" id="60516"/>
    <lineage>
        <taxon>Eukaryota</taxon>
        <taxon>Metazoa</taxon>
        <taxon>Spiralia</taxon>
        <taxon>Lophotrochozoa</taxon>
        <taxon>Platyhelminthes</taxon>
        <taxon>Cestoda</taxon>
        <taxon>Eucestoda</taxon>
        <taxon>Diphyllobothriidea</taxon>
        <taxon>Diphyllobothriidae</taxon>
        <taxon>Dibothriocephalus</taxon>
    </lineage>
</organism>
<dbReference type="Proteomes" id="UP000281553">
    <property type="component" value="Unassembled WGS sequence"/>
</dbReference>
<accession>A0A3P7LMM0</accession>
<dbReference type="AlphaFoldDB" id="A0A3P7LMM0"/>
<protein>
    <recommendedName>
        <fullName evidence="1">ENTH domain-containing protein</fullName>
    </recommendedName>
</protein>
<reference evidence="2 3" key="1">
    <citation type="submission" date="2018-11" db="EMBL/GenBank/DDBJ databases">
        <authorList>
            <consortium name="Pathogen Informatics"/>
        </authorList>
    </citation>
    <scope>NUCLEOTIDE SEQUENCE [LARGE SCALE GENOMIC DNA]</scope>
</reference>
<dbReference type="PANTHER" id="PTHR22951">
    <property type="entry name" value="CLATHRIN ASSEMBLY PROTEIN"/>
    <property type="match status" value="1"/>
</dbReference>
<dbReference type="SUPFAM" id="SSF48464">
    <property type="entry name" value="ENTH/VHS domain"/>
    <property type="match status" value="1"/>
</dbReference>
<sequence>MQSWTRALDAKAAFIDFCNVFDSVLNQRLIEKLKVMGIRGKLLTFKKRSCLLDPLGAIANMAGKMAKQLAGSGTGQSLMDRVTQAKYSLAGSSLGKVVAKASTVELIPPKKKHLDRLIRYSNEPSVSIPLLVGFLVERTHEKSWVIVFKALITSHHLMNYGNELIKEPQLDNTERSKRLMKGKRLSIMEITLATEKDLNNQIINAAFLLLYKDLIRLFASYNEGMMNLIGKSLYKLCVKHLYVVNIMQPKFKHSAGTLHHCRIALDLYSNFPEVMDKVDSFLTVAEVRLFFSFEDFNFT</sequence>
<dbReference type="GO" id="GO:0030136">
    <property type="term" value="C:clathrin-coated vesicle"/>
    <property type="evidence" value="ECO:0007669"/>
    <property type="project" value="TreeGrafter"/>
</dbReference>
<dbReference type="GO" id="GO:0016185">
    <property type="term" value="P:synaptic vesicle budding from presynaptic endocytic zone membrane"/>
    <property type="evidence" value="ECO:0007669"/>
    <property type="project" value="TreeGrafter"/>
</dbReference>
<name>A0A3P7LMM0_DIBLA</name>
<dbReference type="PANTHER" id="PTHR22951:SF5">
    <property type="entry name" value="PHOSPHATIDYLINOSITOL-BINDING CLATHRIN ASSEMBLY PROTEIN LAP"/>
    <property type="match status" value="1"/>
</dbReference>
<dbReference type="GO" id="GO:0005905">
    <property type="term" value="C:clathrin-coated pit"/>
    <property type="evidence" value="ECO:0007669"/>
    <property type="project" value="TreeGrafter"/>
</dbReference>
<evidence type="ECO:0000313" key="3">
    <source>
        <dbReference type="Proteomes" id="UP000281553"/>
    </source>
</evidence>
<dbReference type="GO" id="GO:0032050">
    <property type="term" value="F:clathrin heavy chain binding"/>
    <property type="evidence" value="ECO:0007669"/>
    <property type="project" value="TreeGrafter"/>
</dbReference>